<proteinExistence type="predicted"/>
<reference evidence="1" key="1">
    <citation type="journal article" date="2014" name="Int. J. Syst. Evol. Microbiol.">
        <title>Complete genome sequence of Corynebacterium casei LMG S-19264T (=DSM 44701T), isolated from a smear-ripened cheese.</title>
        <authorList>
            <consortium name="US DOE Joint Genome Institute (JGI-PGF)"/>
            <person name="Walter F."/>
            <person name="Albersmeier A."/>
            <person name="Kalinowski J."/>
            <person name="Ruckert C."/>
        </authorList>
    </citation>
    <scope>NUCLEOTIDE SEQUENCE</scope>
    <source>
        <strain evidence="1">CGMCC 1.15371</strain>
    </source>
</reference>
<dbReference type="Gene3D" id="1.50.10.20">
    <property type="match status" value="1"/>
</dbReference>
<dbReference type="AlphaFoldDB" id="A0A8J2VJV8"/>
<dbReference type="InterPro" id="IPR008928">
    <property type="entry name" value="6-hairpin_glycosidase_sf"/>
</dbReference>
<evidence type="ECO:0000313" key="1">
    <source>
        <dbReference type="EMBL" id="GGE32936.1"/>
    </source>
</evidence>
<keyword evidence="2" id="KW-1185">Reference proteome</keyword>
<organism evidence="1 2">
    <name type="scientific">Pullulanibacillus camelliae</name>
    <dbReference type="NCBI Taxonomy" id="1707096"/>
    <lineage>
        <taxon>Bacteria</taxon>
        <taxon>Bacillati</taxon>
        <taxon>Bacillota</taxon>
        <taxon>Bacilli</taxon>
        <taxon>Bacillales</taxon>
        <taxon>Sporolactobacillaceae</taxon>
        <taxon>Pullulanibacillus</taxon>
    </lineage>
</organism>
<accession>A0A8J2VJV8</accession>
<protein>
    <recommendedName>
        <fullName evidence="3">Poly (Glycerol-phosphate) alpha-glucosyltransferase</fullName>
    </recommendedName>
</protein>
<evidence type="ECO:0008006" key="3">
    <source>
        <dbReference type="Google" id="ProtNLM"/>
    </source>
</evidence>
<dbReference type="Proteomes" id="UP000628775">
    <property type="component" value="Unassembled WGS sequence"/>
</dbReference>
<dbReference type="RefSeq" id="WP_188689912.1">
    <property type="nucleotide sequence ID" value="NZ_BMIR01000003.1"/>
</dbReference>
<evidence type="ECO:0000313" key="2">
    <source>
        <dbReference type="Proteomes" id="UP000628775"/>
    </source>
</evidence>
<reference evidence="1" key="2">
    <citation type="submission" date="2020-09" db="EMBL/GenBank/DDBJ databases">
        <authorList>
            <person name="Sun Q."/>
            <person name="Zhou Y."/>
        </authorList>
    </citation>
    <scope>NUCLEOTIDE SEQUENCE</scope>
    <source>
        <strain evidence="1">CGMCC 1.15371</strain>
    </source>
</reference>
<dbReference type="SUPFAM" id="SSF48208">
    <property type="entry name" value="Six-hairpin glycosidases"/>
    <property type="match status" value="1"/>
</dbReference>
<dbReference type="EMBL" id="BMIR01000003">
    <property type="protein sequence ID" value="GGE32936.1"/>
    <property type="molecule type" value="Genomic_DNA"/>
</dbReference>
<gene>
    <name evidence="1" type="ORF">GCM10011391_09490</name>
</gene>
<dbReference type="GO" id="GO:0005975">
    <property type="term" value="P:carbohydrate metabolic process"/>
    <property type="evidence" value="ECO:0007669"/>
    <property type="project" value="InterPro"/>
</dbReference>
<sequence>MPQVITLKQKLKEVKMKLAFLKKQFLVSDYETTIKKKSIVFISVGWRNSRARVFVGTGNHFESSWKSSVNQAMKYIKKQSNSPDWIKADLVIDMKQLSIPDFINEITMTKKNYFRYGISFDDGFNLAFLEQEVNANAFIKYDQTYQRAYLDERNINNYVMKYRNLRFPVNFNEIKDVILFRTKGYFYDQEYFELNSTLLDNGRRKVHHLKPESTLDIIDRASQFLGSMIKEDGKFIYGYFSCFDRTINWYNILRHASTVYSMIEAYEMTRNKQLIEPIQKALDYLIKHAIYEFNPIDEESYAYVVDDHNGHEIKLGANAAAILSFTKYIEVFQDKQYLSLAQALARGIEKMQQKDTGAFVHVLNYPDLTVKETFRIVYYDGEASFALTRLYGIDKNPRWLTLVEHAFNYFIQNDYWKNHDHWLSYCTNELTMYRPEDRYFEFGLKNVFHRLDFIFKRETTYPTFLELTTSAYQMVRRMENLDRYALLRKFDINQLVKTIHHRAHYQLNGFFYPEVAMYFKAPNRLINGFFIRHHSFRIRIDDIEHNLSGYCHYLKDVLMEVKTEEVANS</sequence>
<name>A0A8J2VJV8_9BACL</name>
<comment type="caution">
    <text evidence="1">The sequence shown here is derived from an EMBL/GenBank/DDBJ whole genome shotgun (WGS) entry which is preliminary data.</text>
</comment>